<evidence type="ECO:0000256" key="1">
    <source>
        <dbReference type="PROSITE-ProRule" id="PRU00175"/>
    </source>
</evidence>
<feature type="domain" description="RING-type" evidence="2">
    <location>
        <begin position="207"/>
        <end position="245"/>
    </location>
</feature>
<proteinExistence type="predicted"/>
<protein>
    <recommendedName>
        <fullName evidence="6">ATP-dependent protease</fullName>
    </recommendedName>
</protein>
<dbReference type="InterPro" id="IPR046336">
    <property type="entry name" value="Lon_prtase_N_sf"/>
</dbReference>
<keyword evidence="1" id="KW-0862">Zinc</keyword>
<keyword evidence="1" id="KW-0479">Metal-binding</keyword>
<keyword evidence="1" id="KW-0863">Zinc-finger</keyword>
<sequence length="520" mass="58591">MSADEDESPAQAGGGSEAHAREVDARAIVRLFQCSQCSYPLREALALPCGNALCKPCLPPLYNRGNITYPPAEGRETGFLCPFLDCGLEHAVGDCGMDVIVNKITQLIKSQVMTTNKSGLAQVSLLLQEQLDMAKVVDSAMDIMPRSRVLQGGRLHATYKLADMGELDYTSDVLYTPIDTDSSETVRLLDLAALEIFQELARPELECQVCYQLMLDPVTTSCGHTFCRVCFGRAMEHSSYCPMCRRKLPGPAGSPSMSSNKLLTNLMQCLLPNQLAARKAIAEEEERVDDENRLPLFPCTLAFPQMPTFLHIFEPRYRRMVRRVMDNGSRKFGMLMYRPQSYINPLGPDIPRFQPIGTVLYIERIETLPDGRSLIETRGLYKFQVLDTDVYDGYLIGRVERVDDIPIREEELREASETSGDPLPGESEAGRIRRLSTQGLLEYGLSFVEQARGRSARWLHQRVFAAYGEPSTDPAVFPYWLASVLPIAEQEKYQLLPTTSVRERLKITTLWIERLERARW</sequence>
<dbReference type="AlphaFoldDB" id="W9YJ32"/>
<name>W9YJ32_9EURO</name>
<gene>
    <name evidence="4" type="ORF">A1O3_01426</name>
</gene>
<dbReference type="PANTHER" id="PTHR23327:SF42">
    <property type="entry name" value="LON PEPTIDASE N-TERMINAL DOMAIN AND RING FINGER PROTEIN C14F5.10C"/>
    <property type="match status" value="1"/>
</dbReference>
<dbReference type="InterPro" id="IPR013083">
    <property type="entry name" value="Znf_RING/FYVE/PHD"/>
</dbReference>
<dbReference type="Gene3D" id="3.30.40.10">
    <property type="entry name" value="Zinc/RING finger domain, C3HC4 (zinc finger)"/>
    <property type="match status" value="1"/>
</dbReference>
<dbReference type="eggNOG" id="KOG4159">
    <property type="taxonomic scope" value="Eukaryota"/>
</dbReference>
<evidence type="ECO:0000259" key="2">
    <source>
        <dbReference type="PROSITE" id="PS50089"/>
    </source>
</evidence>
<dbReference type="SMART" id="SM00184">
    <property type="entry name" value="RING"/>
    <property type="match status" value="2"/>
</dbReference>
<dbReference type="HOGENOM" id="CLU_013989_4_0_1"/>
<evidence type="ECO:0008006" key="6">
    <source>
        <dbReference type="Google" id="ProtNLM"/>
    </source>
</evidence>
<dbReference type="PROSITE" id="PS50089">
    <property type="entry name" value="ZF_RING_2"/>
    <property type="match status" value="1"/>
</dbReference>
<dbReference type="GO" id="GO:0061630">
    <property type="term" value="F:ubiquitin protein ligase activity"/>
    <property type="evidence" value="ECO:0007669"/>
    <property type="project" value="TreeGrafter"/>
</dbReference>
<dbReference type="CDD" id="cd16514">
    <property type="entry name" value="RING-HC_LONFs_rpt2"/>
    <property type="match status" value="1"/>
</dbReference>
<dbReference type="Proteomes" id="UP000019478">
    <property type="component" value="Unassembled WGS sequence"/>
</dbReference>
<dbReference type="OrthoDB" id="264917at2759"/>
<dbReference type="GO" id="GO:0008270">
    <property type="term" value="F:zinc ion binding"/>
    <property type="evidence" value="ECO:0007669"/>
    <property type="project" value="UniProtKB-KW"/>
</dbReference>
<evidence type="ECO:0000313" key="4">
    <source>
        <dbReference type="EMBL" id="EXJ92872.1"/>
    </source>
</evidence>
<organism evidence="4 5">
    <name type="scientific">Capronia epimyces CBS 606.96</name>
    <dbReference type="NCBI Taxonomy" id="1182542"/>
    <lineage>
        <taxon>Eukaryota</taxon>
        <taxon>Fungi</taxon>
        <taxon>Dikarya</taxon>
        <taxon>Ascomycota</taxon>
        <taxon>Pezizomycotina</taxon>
        <taxon>Eurotiomycetes</taxon>
        <taxon>Chaetothyriomycetidae</taxon>
        <taxon>Chaetothyriales</taxon>
        <taxon>Herpotrichiellaceae</taxon>
        <taxon>Capronia</taxon>
    </lineage>
</organism>
<evidence type="ECO:0000259" key="3">
    <source>
        <dbReference type="PROSITE" id="PS51787"/>
    </source>
</evidence>
<reference evidence="4 5" key="1">
    <citation type="submission" date="2013-03" db="EMBL/GenBank/DDBJ databases">
        <title>The Genome Sequence of Capronia epimyces CBS 606.96.</title>
        <authorList>
            <consortium name="The Broad Institute Genomics Platform"/>
            <person name="Cuomo C."/>
            <person name="de Hoog S."/>
            <person name="Gorbushina A."/>
            <person name="Walker B."/>
            <person name="Young S.K."/>
            <person name="Zeng Q."/>
            <person name="Gargeya S."/>
            <person name="Fitzgerald M."/>
            <person name="Haas B."/>
            <person name="Abouelleil A."/>
            <person name="Allen A.W."/>
            <person name="Alvarado L."/>
            <person name="Arachchi H.M."/>
            <person name="Berlin A.M."/>
            <person name="Chapman S.B."/>
            <person name="Gainer-Dewar J."/>
            <person name="Goldberg J."/>
            <person name="Griggs A."/>
            <person name="Gujja S."/>
            <person name="Hansen M."/>
            <person name="Howarth C."/>
            <person name="Imamovic A."/>
            <person name="Ireland A."/>
            <person name="Larimer J."/>
            <person name="McCowan C."/>
            <person name="Murphy C."/>
            <person name="Pearson M."/>
            <person name="Poon T.W."/>
            <person name="Priest M."/>
            <person name="Roberts A."/>
            <person name="Saif S."/>
            <person name="Shea T."/>
            <person name="Sisk P."/>
            <person name="Sykes S."/>
            <person name="Wortman J."/>
            <person name="Nusbaum C."/>
            <person name="Birren B."/>
        </authorList>
    </citation>
    <scope>NUCLEOTIDE SEQUENCE [LARGE SCALE GENOMIC DNA]</scope>
    <source>
        <strain evidence="4 5">CBS 606.96</strain>
    </source>
</reference>
<dbReference type="Gene3D" id="1.20.58.1480">
    <property type="match status" value="1"/>
</dbReference>
<comment type="caution">
    <text evidence="4">The sequence shown here is derived from an EMBL/GenBank/DDBJ whole genome shotgun (WGS) entry which is preliminary data.</text>
</comment>
<keyword evidence="5" id="KW-1185">Reference proteome</keyword>
<dbReference type="GeneID" id="19165562"/>
<dbReference type="Gene3D" id="2.30.130.40">
    <property type="entry name" value="LON domain-like"/>
    <property type="match status" value="1"/>
</dbReference>
<dbReference type="Pfam" id="PF02190">
    <property type="entry name" value="LON_substr_bdg"/>
    <property type="match status" value="1"/>
</dbReference>
<dbReference type="SMART" id="SM00464">
    <property type="entry name" value="LON"/>
    <property type="match status" value="1"/>
</dbReference>
<dbReference type="PROSITE" id="PS51787">
    <property type="entry name" value="LON_N"/>
    <property type="match status" value="1"/>
</dbReference>
<dbReference type="EMBL" id="AMGY01000001">
    <property type="protein sequence ID" value="EXJ92872.1"/>
    <property type="molecule type" value="Genomic_DNA"/>
</dbReference>
<dbReference type="PANTHER" id="PTHR23327">
    <property type="entry name" value="RING FINGER PROTEIN 127"/>
    <property type="match status" value="1"/>
</dbReference>
<dbReference type="RefSeq" id="XP_007729762.1">
    <property type="nucleotide sequence ID" value="XM_007731572.1"/>
</dbReference>
<accession>W9YJ32</accession>
<dbReference type="InterPro" id="IPR003111">
    <property type="entry name" value="Lon_prtase_N"/>
</dbReference>
<dbReference type="SUPFAM" id="SSF88697">
    <property type="entry name" value="PUA domain-like"/>
    <property type="match status" value="1"/>
</dbReference>
<dbReference type="InterPro" id="IPR015947">
    <property type="entry name" value="PUA-like_sf"/>
</dbReference>
<feature type="domain" description="Lon N-terminal" evidence="3">
    <location>
        <begin position="291"/>
        <end position="516"/>
    </location>
</feature>
<dbReference type="SUPFAM" id="SSF57850">
    <property type="entry name" value="RING/U-box"/>
    <property type="match status" value="1"/>
</dbReference>
<dbReference type="STRING" id="1182542.W9YJ32"/>
<dbReference type="Pfam" id="PF13923">
    <property type="entry name" value="zf-C3HC4_2"/>
    <property type="match status" value="1"/>
</dbReference>
<dbReference type="InterPro" id="IPR001841">
    <property type="entry name" value="Znf_RING"/>
</dbReference>
<evidence type="ECO:0000313" key="5">
    <source>
        <dbReference type="Proteomes" id="UP000019478"/>
    </source>
</evidence>